<dbReference type="InterPro" id="IPR007016">
    <property type="entry name" value="O-antigen_ligase-rel_domated"/>
</dbReference>
<gene>
    <name evidence="7" type="ORF">SAMN02745207_01710</name>
</gene>
<feature type="transmembrane region" description="Helical" evidence="5">
    <location>
        <begin position="92"/>
        <end position="109"/>
    </location>
</feature>
<dbReference type="AlphaFoldDB" id="A0A1M5UCE0"/>
<feature type="transmembrane region" description="Helical" evidence="5">
    <location>
        <begin position="38"/>
        <end position="56"/>
    </location>
</feature>
<keyword evidence="2 5" id="KW-0812">Transmembrane</keyword>
<keyword evidence="3 5" id="KW-1133">Transmembrane helix</keyword>
<dbReference type="RefSeq" id="WP_073338012.1">
    <property type="nucleotide sequence ID" value="NZ_FQXM01000007.1"/>
</dbReference>
<feature type="domain" description="O-antigen ligase-related" evidence="6">
    <location>
        <begin position="179"/>
        <end position="305"/>
    </location>
</feature>
<reference evidence="7 8" key="1">
    <citation type="submission" date="2016-11" db="EMBL/GenBank/DDBJ databases">
        <authorList>
            <person name="Jaros S."/>
            <person name="Januszkiewicz K."/>
            <person name="Wedrychowicz H."/>
        </authorList>
    </citation>
    <scope>NUCLEOTIDE SEQUENCE [LARGE SCALE GENOMIC DNA]</scope>
    <source>
        <strain evidence="7 8">DSM 8605</strain>
    </source>
</reference>
<dbReference type="GO" id="GO:0016874">
    <property type="term" value="F:ligase activity"/>
    <property type="evidence" value="ECO:0007669"/>
    <property type="project" value="UniProtKB-KW"/>
</dbReference>
<comment type="subcellular location">
    <subcellularLocation>
        <location evidence="1">Membrane</location>
        <topology evidence="1">Multi-pass membrane protein</topology>
    </subcellularLocation>
</comment>
<feature type="transmembrane region" description="Helical" evidence="5">
    <location>
        <begin position="323"/>
        <end position="342"/>
    </location>
</feature>
<feature type="transmembrane region" description="Helical" evidence="5">
    <location>
        <begin position="258"/>
        <end position="276"/>
    </location>
</feature>
<dbReference type="PANTHER" id="PTHR37422:SF13">
    <property type="entry name" value="LIPOPOLYSACCHARIDE BIOSYNTHESIS PROTEIN PA4999-RELATED"/>
    <property type="match status" value="1"/>
</dbReference>
<organism evidence="7 8">
    <name type="scientific">Clostridium grantii DSM 8605</name>
    <dbReference type="NCBI Taxonomy" id="1121316"/>
    <lineage>
        <taxon>Bacteria</taxon>
        <taxon>Bacillati</taxon>
        <taxon>Bacillota</taxon>
        <taxon>Clostridia</taxon>
        <taxon>Eubacteriales</taxon>
        <taxon>Clostridiaceae</taxon>
        <taxon>Clostridium</taxon>
    </lineage>
</organism>
<evidence type="ECO:0000313" key="8">
    <source>
        <dbReference type="Proteomes" id="UP000184447"/>
    </source>
</evidence>
<protein>
    <submittedName>
        <fullName evidence="7">O-antigen ligase</fullName>
    </submittedName>
</protein>
<evidence type="ECO:0000259" key="6">
    <source>
        <dbReference type="Pfam" id="PF04932"/>
    </source>
</evidence>
<evidence type="ECO:0000313" key="7">
    <source>
        <dbReference type="EMBL" id="SHH60692.1"/>
    </source>
</evidence>
<feature type="transmembrane region" description="Helical" evidence="5">
    <location>
        <begin position="288"/>
        <end position="311"/>
    </location>
</feature>
<evidence type="ECO:0000256" key="3">
    <source>
        <dbReference type="ARBA" id="ARBA00022989"/>
    </source>
</evidence>
<dbReference type="PANTHER" id="PTHR37422">
    <property type="entry name" value="TEICHURONIC ACID BIOSYNTHESIS PROTEIN TUAE"/>
    <property type="match status" value="1"/>
</dbReference>
<feature type="transmembrane region" description="Helical" evidence="5">
    <location>
        <begin position="62"/>
        <end position="80"/>
    </location>
</feature>
<evidence type="ECO:0000256" key="1">
    <source>
        <dbReference type="ARBA" id="ARBA00004141"/>
    </source>
</evidence>
<feature type="transmembrane region" description="Helical" evidence="5">
    <location>
        <begin position="149"/>
        <end position="166"/>
    </location>
</feature>
<accession>A0A1M5UCE0</accession>
<dbReference type="Pfam" id="PF04932">
    <property type="entry name" value="Wzy_C"/>
    <property type="match status" value="1"/>
</dbReference>
<dbReference type="EMBL" id="FQXM01000007">
    <property type="protein sequence ID" value="SHH60692.1"/>
    <property type="molecule type" value="Genomic_DNA"/>
</dbReference>
<proteinExistence type="predicted"/>
<dbReference type="OrthoDB" id="2986203at2"/>
<evidence type="ECO:0000256" key="2">
    <source>
        <dbReference type="ARBA" id="ARBA00022692"/>
    </source>
</evidence>
<keyword evidence="7" id="KW-0436">Ligase</keyword>
<evidence type="ECO:0000256" key="4">
    <source>
        <dbReference type="ARBA" id="ARBA00023136"/>
    </source>
</evidence>
<keyword evidence="8" id="KW-1185">Reference proteome</keyword>
<dbReference type="STRING" id="1121316.SAMN02745207_01710"/>
<feature type="transmembrane region" description="Helical" evidence="5">
    <location>
        <begin position="178"/>
        <end position="209"/>
    </location>
</feature>
<feature type="transmembrane region" description="Helical" evidence="5">
    <location>
        <begin position="6"/>
        <end position="26"/>
    </location>
</feature>
<dbReference type="GO" id="GO:0016020">
    <property type="term" value="C:membrane"/>
    <property type="evidence" value="ECO:0007669"/>
    <property type="project" value="UniProtKB-SubCell"/>
</dbReference>
<dbReference type="Proteomes" id="UP000184447">
    <property type="component" value="Unassembled WGS sequence"/>
</dbReference>
<evidence type="ECO:0000256" key="5">
    <source>
        <dbReference type="SAM" id="Phobius"/>
    </source>
</evidence>
<sequence>MMIVFIFLIVFSPYLSIISVGTGAYFSIKNKRKIFNNIWNVSMIFLVAWSIVSGIVNKNYLSFGASLIILLFAFMGIGLEENFSKEEKINKLLKYALFISIGSAFVGILEKITPIQHIPGWWEYLFGIYQFGAKKVSPRITGTFGNQNVAGTWYSTILLISLYFYFSAKGRSRKLHGALILLFSVVLILTGSRGAILGLIAGLIAYIYFTGNLKKAWGISIALITGIIIMFKFPKYFPRGDILYLSLDKRGLIYEKSLEMILEKPFTGWGFLGTYIYPGLKEFHSHNILLTIGSSLGFVGLTIFVFMNYYLIKEIFYLKQNKYALTPLFASIITLIFVQGIFDCTIVNPQAGIIYFGLASIINGVAYEHKFLWASNYSIGSILSPIKKRISVDLDK</sequence>
<feature type="transmembrane region" description="Helical" evidence="5">
    <location>
        <begin position="215"/>
        <end position="237"/>
    </location>
</feature>
<dbReference type="InterPro" id="IPR051533">
    <property type="entry name" value="WaaL-like"/>
</dbReference>
<name>A0A1M5UCE0_9CLOT</name>
<keyword evidence="4 5" id="KW-0472">Membrane</keyword>